<evidence type="ECO:0000259" key="2">
    <source>
        <dbReference type="Pfam" id="PF00144"/>
    </source>
</evidence>
<dbReference type="Proteomes" id="UP000019373">
    <property type="component" value="Unassembled WGS sequence"/>
</dbReference>
<dbReference type="GeneID" id="19235900"/>
<dbReference type="Pfam" id="PF11954">
    <property type="entry name" value="DUF3471"/>
    <property type="match status" value="1"/>
</dbReference>
<dbReference type="Pfam" id="PF00144">
    <property type="entry name" value="Beta-lactamase"/>
    <property type="match status" value="1"/>
</dbReference>
<dbReference type="EMBL" id="KE720872">
    <property type="protein sequence ID" value="ERF74709.1"/>
    <property type="molecule type" value="Genomic_DNA"/>
</dbReference>
<proteinExistence type="inferred from homology"/>
<organism evidence="4 5">
    <name type="scientific">Endocarpon pusillum (strain Z07020 / HMAS-L-300199)</name>
    <name type="common">Lichen-forming fungus</name>
    <dbReference type="NCBI Taxonomy" id="1263415"/>
    <lineage>
        <taxon>Eukaryota</taxon>
        <taxon>Fungi</taxon>
        <taxon>Dikarya</taxon>
        <taxon>Ascomycota</taxon>
        <taxon>Pezizomycotina</taxon>
        <taxon>Eurotiomycetes</taxon>
        <taxon>Chaetothyriomycetidae</taxon>
        <taxon>Verrucariales</taxon>
        <taxon>Verrucariaceae</taxon>
        <taxon>Endocarpon</taxon>
    </lineage>
</organism>
<dbReference type="RefSeq" id="XP_007799810.1">
    <property type="nucleotide sequence ID" value="XM_007801619.1"/>
</dbReference>
<dbReference type="Gene3D" id="3.40.710.10">
    <property type="entry name" value="DD-peptidase/beta-lactamase superfamily"/>
    <property type="match status" value="1"/>
</dbReference>
<dbReference type="HOGENOM" id="CLU_020027_14_2_1"/>
<evidence type="ECO:0000313" key="5">
    <source>
        <dbReference type="Proteomes" id="UP000019373"/>
    </source>
</evidence>
<feature type="domain" description="Beta-lactamase-related" evidence="2">
    <location>
        <begin position="22"/>
        <end position="375"/>
    </location>
</feature>
<sequence length="553" mass="62528">MVEVIQRLRALVPLISEICQIAGTPGVSIGVLHEGAIVFTHNYGYRDVKARLPPNENTIYHLGSLSKSFTAASLGILVDEGKLSWGDSVKDLLPKFRHFDETVYDHANVIDFLSHRTGLAPKNSLWLHERAGLSLARRETLNVVSYLEIVAEFRSQWLYNNWGYALADLITERLSGQSWGDFLTRRILEPLALNRTRTRHDSDKKNVAQAYMALSDGSPFQLPRPRIGDGTIMEGAAGVQSTVSDLLKYSQVLMETAAKEDSEQTKNITGYSPFKQLRVILKGHIDLSPVVAGREQSYALGWIRTMLPGPLGTCGLNPMYVESMPIVGKGIDDPELVIHHQGSIIDFLSSIHLIPRTRTAVVVLTNSLARNDAADWLGQLIVEAILDNPYKNDYVELAKQSAETSIALWSQMARNLEEGRDPNTPRRPNWEYVGSYYNVVKDYYIEVFEKDQELFMCHQGDRSQSYQLKHFRYDSFSWLLTRDECAHRGLFPETHLEFYILRFGLDERDNIDHVVWKHDPSVPEGETFRQLCQQASIVEQKQGGNQNVLGPKG</sequence>
<dbReference type="InterPro" id="IPR050491">
    <property type="entry name" value="AmpC-like"/>
</dbReference>
<accession>U1HYW4</accession>
<feature type="domain" description="Peptidase S12 Pab87-related C-terminal" evidence="3">
    <location>
        <begin position="422"/>
        <end position="522"/>
    </location>
</feature>
<evidence type="ECO:0000313" key="4">
    <source>
        <dbReference type="EMBL" id="ERF74709.1"/>
    </source>
</evidence>
<dbReference type="AlphaFoldDB" id="U1HYW4"/>
<keyword evidence="5" id="KW-1185">Reference proteome</keyword>
<dbReference type="SUPFAM" id="SSF56601">
    <property type="entry name" value="beta-lactamase/transpeptidase-like"/>
    <property type="match status" value="1"/>
</dbReference>
<dbReference type="PANTHER" id="PTHR46825">
    <property type="entry name" value="D-ALANYL-D-ALANINE-CARBOXYPEPTIDASE/ENDOPEPTIDASE AMPH"/>
    <property type="match status" value="1"/>
</dbReference>
<dbReference type="Gene3D" id="2.40.128.600">
    <property type="match status" value="1"/>
</dbReference>
<dbReference type="eggNOG" id="ENOG502QQBX">
    <property type="taxonomic scope" value="Eukaryota"/>
</dbReference>
<evidence type="ECO:0000256" key="1">
    <source>
        <dbReference type="ARBA" id="ARBA00038215"/>
    </source>
</evidence>
<dbReference type="OrthoDB" id="5946976at2759"/>
<gene>
    <name evidence="4" type="ORF">EPUS_00839</name>
</gene>
<dbReference type="InterPro" id="IPR012338">
    <property type="entry name" value="Beta-lactam/transpept-like"/>
</dbReference>
<comment type="similarity">
    <text evidence="1">Belongs to the peptidase S12 family.</text>
</comment>
<dbReference type="InterPro" id="IPR021860">
    <property type="entry name" value="Peptidase_S12_Pab87-rel_C"/>
</dbReference>
<protein>
    <recommendedName>
        <fullName evidence="6">Beta-lactamase-related domain-containing protein</fullName>
    </recommendedName>
</protein>
<dbReference type="InterPro" id="IPR001466">
    <property type="entry name" value="Beta-lactam-related"/>
</dbReference>
<evidence type="ECO:0008006" key="6">
    <source>
        <dbReference type="Google" id="ProtNLM"/>
    </source>
</evidence>
<name>U1HYW4_ENDPU</name>
<dbReference type="OMA" id="EYVGTYW"/>
<evidence type="ECO:0000259" key="3">
    <source>
        <dbReference type="Pfam" id="PF11954"/>
    </source>
</evidence>
<reference evidence="5" key="1">
    <citation type="journal article" date="2014" name="BMC Genomics">
        <title>Genome characteristics reveal the impact of lichenization on lichen-forming fungus Endocarpon pusillum Hedwig (Verrucariales, Ascomycota).</title>
        <authorList>
            <person name="Wang Y.-Y."/>
            <person name="Liu B."/>
            <person name="Zhang X.-Y."/>
            <person name="Zhou Q.-M."/>
            <person name="Zhang T."/>
            <person name="Li H."/>
            <person name="Yu Y.-F."/>
            <person name="Zhang X.-L."/>
            <person name="Hao X.-Y."/>
            <person name="Wang M."/>
            <person name="Wang L."/>
            <person name="Wei J.-C."/>
        </authorList>
    </citation>
    <scope>NUCLEOTIDE SEQUENCE [LARGE SCALE GENOMIC DNA]</scope>
    <source>
        <strain evidence="5">Z07020 / HMAS-L-300199</strain>
    </source>
</reference>
<dbReference type="PANTHER" id="PTHR46825:SF14">
    <property type="entry name" value="BETA-LACTAMASE-RELATED DOMAIN-CONTAINING PROTEIN"/>
    <property type="match status" value="1"/>
</dbReference>